<dbReference type="PRINTS" id="PR00344">
    <property type="entry name" value="BCTRLSENSOR"/>
</dbReference>
<protein>
    <recommendedName>
        <fullName evidence="2">histidine kinase</fullName>
        <ecNumber evidence="2">2.7.13.3</ecNumber>
    </recommendedName>
</protein>
<gene>
    <name evidence="6" type="primary">rcsC_221</name>
    <name evidence="6" type="ORF">SDC9_150818</name>
</gene>
<evidence type="ECO:0000256" key="2">
    <source>
        <dbReference type="ARBA" id="ARBA00012438"/>
    </source>
</evidence>
<reference evidence="6" key="1">
    <citation type="submission" date="2019-08" db="EMBL/GenBank/DDBJ databases">
        <authorList>
            <person name="Kucharzyk K."/>
            <person name="Murdoch R.W."/>
            <person name="Higgins S."/>
            <person name="Loffler F."/>
        </authorList>
    </citation>
    <scope>NUCLEOTIDE SEQUENCE</scope>
</reference>
<accession>A0A645EP52</accession>
<evidence type="ECO:0000256" key="3">
    <source>
        <dbReference type="ARBA" id="ARBA00022679"/>
    </source>
</evidence>
<dbReference type="InterPro" id="IPR036890">
    <property type="entry name" value="HATPase_C_sf"/>
</dbReference>
<dbReference type="Pfam" id="PF02518">
    <property type="entry name" value="HATPase_c"/>
    <property type="match status" value="1"/>
</dbReference>
<dbReference type="GO" id="GO:0005886">
    <property type="term" value="C:plasma membrane"/>
    <property type="evidence" value="ECO:0007669"/>
    <property type="project" value="TreeGrafter"/>
</dbReference>
<dbReference type="EC" id="2.7.13.3" evidence="2"/>
<dbReference type="PROSITE" id="PS50109">
    <property type="entry name" value="HIS_KIN"/>
    <property type="match status" value="1"/>
</dbReference>
<keyword evidence="3 6" id="KW-0808">Transferase</keyword>
<evidence type="ECO:0000256" key="1">
    <source>
        <dbReference type="ARBA" id="ARBA00000085"/>
    </source>
</evidence>
<dbReference type="PANTHER" id="PTHR43047">
    <property type="entry name" value="TWO-COMPONENT HISTIDINE PROTEIN KINASE"/>
    <property type="match status" value="1"/>
</dbReference>
<dbReference type="InterPro" id="IPR005467">
    <property type="entry name" value="His_kinase_dom"/>
</dbReference>
<dbReference type="AlphaFoldDB" id="A0A645EP52"/>
<evidence type="ECO:0000256" key="4">
    <source>
        <dbReference type="ARBA" id="ARBA00022777"/>
    </source>
</evidence>
<dbReference type="EMBL" id="VSSQ01049508">
    <property type="protein sequence ID" value="MPN03587.1"/>
    <property type="molecule type" value="Genomic_DNA"/>
</dbReference>
<dbReference type="InterPro" id="IPR004358">
    <property type="entry name" value="Sig_transdc_His_kin-like_C"/>
</dbReference>
<evidence type="ECO:0000259" key="5">
    <source>
        <dbReference type="PROSITE" id="PS50109"/>
    </source>
</evidence>
<keyword evidence="4 6" id="KW-0418">Kinase</keyword>
<name>A0A645EP52_9ZZZZ</name>
<organism evidence="6">
    <name type="scientific">bioreactor metagenome</name>
    <dbReference type="NCBI Taxonomy" id="1076179"/>
    <lineage>
        <taxon>unclassified sequences</taxon>
        <taxon>metagenomes</taxon>
        <taxon>ecological metagenomes</taxon>
    </lineage>
</organism>
<dbReference type="SMART" id="SM00387">
    <property type="entry name" value="HATPase_c"/>
    <property type="match status" value="1"/>
</dbReference>
<dbReference type="PANTHER" id="PTHR43047:SF72">
    <property type="entry name" value="OSMOSENSING HISTIDINE PROTEIN KINASE SLN1"/>
    <property type="match status" value="1"/>
</dbReference>
<sequence>MRLSLRKKNICIEVQDEGIGIPKDKKNIIFERFGQVDSSLSRQAEGTGIGLSLVKRFVEGLGGSISVKSTVGKGSTFTILIPDELTIEEDNNEMTNLMDNRLVEVTNVEFSDIYL</sequence>
<dbReference type="GO" id="GO:0009927">
    <property type="term" value="F:histidine phosphotransfer kinase activity"/>
    <property type="evidence" value="ECO:0007669"/>
    <property type="project" value="TreeGrafter"/>
</dbReference>
<comment type="catalytic activity">
    <reaction evidence="1">
        <text>ATP + protein L-histidine = ADP + protein N-phospho-L-histidine.</text>
        <dbReference type="EC" id="2.7.13.3"/>
    </reaction>
</comment>
<dbReference type="Gene3D" id="3.30.565.10">
    <property type="entry name" value="Histidine kinase-like ATPase, C-terminal domain"/>
    <property type="match status" value="1"/>
</dbReference>
<feature type="domain" description="Histidine kinase" evidence="5">
    <location>
        <begin position="1"/>
        <end position="85"/>
    </location>
</feature>
<dbReference type="InterPro" id="IPR003594">
    <property type="entry name" value="HATPase_dom"/>
</dbReference>
<evidence type="ECO:0000313" key="6">
    <source>
        <dbReference type="EMBL" id="MPN03587.1"/>
    </source>
</evidence>
<comment type="caution">
    <text evidence="6">The sequence shown here is derived from an EMBL/GenBank/DDBJ whole genome shotgun (WGS) entry which is preliminary data.</text>
</comment>
<dbReference type="GO" id="GO:0000155">
    <property type="term" value="F:phosphorelay sensor kinase activity"/>
    <property type="evidence" value="ECO:0007669"/>
    <property type="project" value="TreeGrafter"/>
</dbReference>
<proteinExistence type="predicted"/>
<dbReference type="SUPFAM" id="SSF55874">
    <property type="entry name" value="ATPase domain of HSP90 chaperone/DNA topoisomerase II/histidine kinase"/>
    <property type="match status" value="1"/>
</dbReference>